<accession>A0A0D1E1L0</accession>
<keyword evidence="2" id="KW-0732">Signal</keyword>
<evidence type="ECO:0000256" key="2">
    <source>
        <dbReference type="SAM" id="SignalP"/>
    </source>
</evidence>
<name>A0A0D1E1L0_MYCMD</name>
<feature type="compositionally biased region" description="Polar residues" evidence="1">
    <location>
        <begin position="74"/>
        <end position="84"/>
    </location>
</feature>
<keyword evidence="4" id="KW-1185">Reference proteome</keyword>
<organism evidence="3 4">
    <name type="scientific">Mycosarcoma maydis</name>
    <name type="common">Corn smut fungus</name>
    <name type="synonym">Ustilago maydis</name>
    <dbReference type="NCBI Taxonomy" id="5270"/>
    <lineage>
        <taxon>Eukaryota</taxon>
        <taxon>Fungi</taxon>
        <taxon>Dikarya</taxon>
        <taxon>Basidiomycota</taxon>
        <taxon>Ustilaginomycotina</taxon>
        <taxon>Ustilaginomycetes</taxon>
        <taxon>Ustilaginales</taxon>
        <taxon>Ustilaginaceae</taxon>
        <taxon>Mycosarcoma</taxon>
    </lineage>
</organism>
<evidence type="ECO:0000256" key="1">
    <source>
        <dbReference type="SAM" id="MobiDB-lite"/>
    </source>
</evidence>
<dbReference type="GeneID" id="23564003"/>
<dbReference type="KEGG" id="uma:UMAG_03586"/>
<feature type="region of interest" description="Disordered" evidence="1">
    <location>
        <begin position="74"/>
        <end position="101"/>
    </location>
</feature>
<dbReference type="RefSeq" id="XP_011390016.1">
    <property type="nucleotide sequence ID" value="XM_011391714.1"/>
</dbReference>
<sequence length="101" mass="11088">MARLKVLVALAMALEMNSVQVSMTTPADLINGQGGVEHEFDEQRICHFCSNVDISGYHVSRNALSTWWNTNEARASTNQPNSAVGPSLEPKRSRTRTSVLS</sequence>
<dbReference type="InParanoid" id="A0A0D1E1L0"/>
<dbReference type="VEuPathDB" id="FungiDB:UMAG_03586"/>
<proteinExistence type="predicted"/>
<dbReference type="Proteomes" id="UP000000561">
    <property type="component" value="Chromosome 9"/>
</dbReference>
<reference evidence="3 4" key="1">
    <citation type="journal article" date="2006" name="Nature">
        <title>Insights from the genome of the biotrophic fungal plant pathogen Ustilago maydis.</title>
        <authorList>
            <person name="Kamper J."/>
            <person name="Kahmann R."/>
            <person name="Bolker M."/>
            <person name="Ma L.J."/>
            <person name="Brefort T."/>
            <person name="Saville B.J."/>
            <person name="Banuett F."/>
            <person name="Kronstad J.W."/>
            <person name="Gold S.E."/>
            <person name="Muller O."/>
            <person name="Perlin M.H."/>
            <person name="Wosten H.A."/>
            <person name="de Vries R."/>
            <person name="Ruiz-Herrera J."/>
            <person name="Reynaga-Pena C.G."/>
            <person name="Snetselaar K."/>
            <person name="McCann M."/>
            <person name="Perez-Martin J."/>
            <person name="Feldbrugge M."/>
            <person name="Basse C.W."/>
            <person name="Steinberg G."/>
            <person name="Ibeas J.I."/>
            <person name="Holloman W."/>
            <person name="Guzman P."/>
            <person name="Farman M."/>
            <person name="Stajich J.E."/>
            <person name="Sentandreu R."/>
            <person name="Gonzalez-Prieto J.M."/>
            <person name="Kennell J.C."/>
            <person name="Molina L."/>
            <person name="Schirawski J."/>
            <person name="Mendoza-Mendoza A."/>
            <person name="Greilinger D."/>
            <person name="Munch K."/>
            <person name="Rossel N."/>
            <person name="Scherer M."/>
            <person name="Vranes M."/>
            <person name="Ladendorf O."/>
            <person name="Vincon V."/>
            <person name="Fuchs U."/>
            <person name="Sandrock B."/>
            <person name="Meng S."/>
            <person name="Ho E.C."/>
            <person name="Cahill M.J."/>
            <person name="Boyce K.J."/>
            <person name="Klose J."/>
            <person name="Klosterman S.J."/>
            <person name="Deelstra H.J."/>
            <person name="Ortiz-Castellanos L."/>
            <person name="Li W."/>
            <person name="Sanchez-Alonso P."/>
            <person name="Schreier P.H."/>
            <person name="Hauser-Hahn I."/>
            <person name="Vaupel M."/>
            <person name="Koopmann E."/>
            <person name="Friedrich G."/>
            <person name="Voss H."/>
            <person name="Schluter T."/>
            <person name="Margolis J."/>
            <person name="Platt D."/>
            <person name="Swimmer C."/>
            <person name="Gnirke A."/>
            <person name="Chen F."/>
            <person name="Vysotskaia V."/>
            <person name="Mannhaupt G."/>
            <person name="Guldener U."/>
            <person name="Munsterkotter M."/>
            <person name="Haase D."/>
            <person name="Oesterheld M."/>
            <person name="Mewes H.W."/>
            <person name="Mauceli E.W."/>
            <person name="DeCaprio D."/>
            <person name="Wade C.M."/>
            <person name="Butler J."/>
            <person name="Young S."/>
            <person name="Jaffe D.B."/>
            <person name="Calvo S."/>
            <person name="Nusbaum C."/>
            <person name="Galagan J."/>
            <person name="Birren B.W."/>
        </authorList>
    </citation>
    <scope>NUCLEOTIDE SEQUENCE [LARGE SCALE GENOMIC DNA]</scope>
    <source>
        <strain evidence="4">DSM 14603 / FGSC 9021 / UM521</strain>
    </source>
</reference>
<feature type="chain" id="PRO_5002240613" evidence="2">
    <location>
        <begin position="19"/>
        <end position="101"/>
    </location>
</feature>
<dbReference type="EMBL" id="CM003148">
    <property type="protein sequence ID" value="KIS68500.1"/>
    <property type="molecule type" value="Genomic_DNA"/>
</dbReference>
<gene>
    <name evidence="3" type="ORF">UMAG_03586</name>
</gene>
<evidence type="ECO:0000313" key="4">
    <source>
        <dbReference type="Proteomes" id="UP000000561"/>
    </source>
</evidence>
<evidence type="ECO:0000313" key="3">
    <source>
        <dbReference type="EMBL" id="KIS68500.1"/>
    </source>
</evidence>
<dbReference type="AlphaFoldDB" id="A0A0D1E1L0"/>
<protein>
    <submittedName>
        <fullName evidence="3">Uncharacterized protein</fullName>
    </submittedName>
</protein>
<feature type="signal peptide" evidence="2">
    <location>
        <begin position="1"/>
        <end position="18"/>
    </location>
</feature>